<dbReference type="Gene3D" id="3.30.1360.60">
    <property type="entry name" value="Glucose permease domain IIB"/>
    <property type="match status" value="1"/>
</dbReference>
<evidence type="ECO:0000313" key="6">
    <source>
        <dbReference type="EMBL" id="UUD35683.1"/>
    </source>
</evidence>
<reference evidence="6" key="2">
    <citation type="submission" date="2022-07" db="EMBL/GenBank/DDBJ databases">
        <title>Complete genome of Mycoplasma caviae type strain G122.</title>
        <authorList>
            <person name="Spergser J."/>
        </authorList>
    </citation>
    <scope>NUCLEOTIDE SEQUENCE</scope>
    <source>
        <strain evidence="6">G122</strain>
    </source>
</reference>
<evidence type="ECO:0000256" key="3">
    <source>
        <dbReference type="PROSITE-ProRule" id="PRU00421"/>
    </source>
</evidence>
<feature type="transmembrane region" description="Helical" evidence="4">
    <location>
        <begin position="6"/>
        <end position="24"/>
    </location>
</feature>
<dbReference type="Proteomes" id="UP001058569">
    <property type="component" value="Chromosome"/>
</dbReference>
<evidence type="ECO:0000256" key="4">
    <source>
        <dbReference type="SAM" id="Phobius"/>
    </source>
</evidence>
<name>A0A3P8LAA9_9BACT</name>
<proteinExistence type="predicted"/>
<dbReference type="InterPro" id="IPR036878">
    <property type="entry name" value="Glu_permease_IIB"/>
</dbReference>
<keyword evidence="1" id="KW-0808">Transferase</keyword>
<comment type="caution">
    <text evidence="3">Lacks conserved residue(s) required for the propagation of feature annotation.</text>
</comment>
<dbReference type="Proteomes" id="UP000280036">
    <property type="component" value="Unassembled WGS sequence"/>
</dbReference>
<dbReference type="InterPro" id="IPR001996">
    <property type="entry name" value="PTS_IIB_1"/>
</dbReference>
<dbReference type="EMBL" id="UZVY01000001">
    <property type="protein sequence ID" value="VDR41571.1"/>
    <property type="molecule type" value="Genomic_DNA"/>
</dbReference>
<evidence type="ECO:0000313" key="9">
    <source>
        <dbReference type="Proteomes" id="UP001058569"/>
    </source>
</evidence>
<evidence type="ECO:0000259" key="5">
    <source>
        <dbReference type="PROSITE" id="PS51098"/>
    </source>
</evidence>
<evidence type="ECO:0000313" key="7">
    <source>
        <dbReference type="EMBL" id="VDR41571.1"/>
    </source>
</evidence>
<accession>A0A3P8LAA9</accession>
<sequence length="124" mass="14235">MSKKDKFLVVLLTIVTFGFCWVYWRTRNRKELKLKREGTNIKLPSNIKIVELVDNLGGKENIEEVSASISNIKVLIKNKSLVKMEELQSTKFITGIMISTNKISLVVGDYARKLAIELNEYLDK</sequence>
<protein>
    <submittedName>
        <fullName evidence="6">PTS transporter subunit EIIB</fullName>
    </submittedName>
    <submittedName>
        <fullName evidence="7">Putative PTS system glucose-specific enzyme II</fullName>
    </submittedName>
</protein>
<keyword evidence="9" id="KW-1185">Reference proteome</keyword>
<keyword evidence="4" id="KW-1133">Transmembrane helix</keyword>
<dbReference type="RefSeq" id="WP_126117863.1">
    <property type="nucleotide sequence ID" value="NZ_CP101806.1"/>
</dbReference>
<reference evidence="7 8" key="1">
    <citation type="submission" date="2018-12" db="EMBL/GenBank/DDBJ databases">
        <authorList>
            <consortium name="Pathogen Informatics"/>
        </authorList>
    </citation>
    <scope>NUCLEOTIDE SEQUENCE [LARGE SCALE GENOMIC DNA]</scope>
    <source>
        <strain evidence="7 8">NCTC10126</strain>
    </source>
</reference>
<organism evidence="7 8">
    <name type="scientific">Mycoplasmopsis caviae</name>
    <dbReference type="NCBI Taxonomy" id="55603"/>
    <lineage>
        <taxon>Bacteria</taxon>
        <taxon>Bacillati</taxon>
        <taxon>Mycoplasmatota</taxon>
        <taxon>Mycoplasmoidales</taxon>
        <taxon>Metamycoplasmataceae</taxon>
        <taxon>Mycoplasmopsis</taxon>
    </lineage>
</organism>
<evidence type="ECO:0000256" key="2">
    <source>
        <dbReference type="ARBA" id="ARBA00022683"/>
    </source>
</evidence>
<feature type="domain" description="PTS EIIB type-1" evidence="5">
    <location>
        <begin position="46"/>
        <end position="124"/>
    </location>
</feature>
<evidence type="ECO:0000256" key="1">
    <source>
        <dbReference type="ARBA" id="ARBA00022679"/>
    </source>
</evidence>
<keyword evidence="4" id="KW-0472">Membrane</keyword>
<dbReference type="AlphaFoldDB" id="A0A3P8LAA9"/>
<dbReference type="EMBL" id="CP101806">
    <property type="protein sequence ID" value="UUD35683.1"/>
    <property type="molecule type" value="Genomic_DNA"/>
</dbReference>
<gene>
    <name evidence="7" type="ORF">NCTC10126_00048</name>
    <name evidence="6" type="ORF">NPA07_02305</name>
</gene>
<dbReference type="SUPFAM" id="SSF55604">
    <property type="entry name" value="Glucose permease domain IIB"/>
    <property type="match status" value="1"/>
</dbReference>
<evidence type="ECO:0000313" key="8">
    <source>
        <dbReference type="Proteomes" id="UP000280036"/>
    </source>
</evidence>
<dbReference type="PROSITE" id="PS51098">
    <property type="entry name" value="PTS_EIIB_TYPE_1"/>
    <property type="match status" value="1"/>
</dbReference>
<keyword evidence="2" id="KW-0598">Phosphotransferase system</keyword>
<keyword evidence="4" id="KW-0812">Transmembrane</keyword>
<dbReference type="GO" id="GO:0009401">
    <property type="term" value="P:phosphoenolpyruvate-dependent sugar phosphotransferase system"/>
    <property type="evidence" value="ECO:0007669"/>
    <property type="project" value="UniProtKB-KW"/>
</dbReference>
<dbReference type="OrthoDB" id="400941at2"/>
<dbReference type="GO" id="GO:0008982">
    <property type="term" value="F:protein-N(PI)-phosphohistidine-sugar phosphotransferase activity"/>
    <property type="evidence" value="ECO:0007669"/>
    <property type="project" value="InterPro"/>
</dbReference>